<organism evidence="2 3">
    <name type="scientific">Candidatus Kapaibacterium thiocyanatum</name>
    <dbReference type="NCBI Taxonomy" id="1895771"/>
    <lineage>
        <taxon>Bacteria</taxon>
        <taxon>Pseudomonadati</taxon>
        <taxon>Candidatus Kapaibacteriota</taxon>
        <taxon>Candidatus Kapaibacteriia</taxon>
        <taxon>Candidatus Kapaibacteriales</taxon>
        <taxon>Candidatus Kapaibacteriaceae</taxon>
        <taxon>Candidatus Kapaibacterium</taxon>
    </lineage>
</organism>
<feature type="domain" description="Intracellular proteinase inhibitor BsuPI" evidence="1">
    <location>
        <begin position="171"/>
        <end position="243"/>
    </location>
</feature>
<dbReference type="EMBL" id="MKVH01000024">
    <property type="protein sequence ID" value="OJX57291.1"/>
    <property type="molecule type" value="Genomic_DNA"/>
</dbReference>
<accession>A0A1M3KXX0</accession>
<dbReference type="Pfam" id="PF12690">
    <property type="entry name" value="BsuPI"/>
    <property type="match status" value="1"/>
</dbReference>
<gene>
    <name evidence="2" type="ORF">BGO89_12460</name>
</gene>
<evidence type="ECO:0000259" key="1">
    <source>
        <dbReference type="Pfam" id="PF12690"/>
    </source>
</evidence>
<dbReference type="InterPro" id="IPR038144">
    <property type="entry name" value="IPI"/>
</dbReference>
<proteinExistence type="predicted"/>
<dbReference type="InterPro" id="IPR020481">
    <property type="entry name" value="Intracell_prot_inh_BsuPI"/>
</dbReference>
<dbReference type="Proteomes" id="UP000184233">
    <property type="component" value="Unassembled WGS sequence"/>
</dbReference>
<reference evidence="2 3" key="1">
    <citation type="submission" date="2016-09" db="EMBL/GenBank/DDBJ databases">
        <title>Genome-resolved meta-omics ties microbial dynamics to process performance in biotechnology for thiocyanate degradation.</title>
        <authorList>
            <person name="Kantor R.S."/>
            <person name="Huddy R.J."/>
            <person name="Iyer R."/>
            <person name="Thomas B.C."/>
            <person name="Brown C.T."/>
            <person name="Anantharaman K."/>
            <person name="Tringe S."/>
            <person name="Hettich R.L."/>
            <person name="Harrison S.T."/>
            <person name="Banfield J.F."/>
        </authorList>
    </citation>
    <scope>NUCLEOTIDE SEQUENCE [LARGE SCALE GENOMIC DNA]</scope>
    <source>
        <strain evidence="2">59-99</strain>
    </source>
</reference>
<dbReference type="AlphaFoldDB" id="A0A1M3KXX0"/>
<dbReference type="STRING" id="1895771.BGO89_12460"/>
<comment type="caution">
    <text evidence="2">The sequence shown here is derived from an EMBL/GenBank/DDBJ whole genome shotgun (WGS) entry which is preliminary data.</text>
</comment>
<name>A0A1M3KXX0_9BACT</name>
<dbReference type="Gene3D" id="2.60.40.2360">
    <property type="entry name" value="Intracellular proteinase inhibitor BsuPI"/>
    <property type="match status" value="1"/>
</dbReference>
<evidence type="ECO:0000313" key="3">
    <source>
        <dbReference type="Proteomes" id="UP000184233"/>
    </source>
</evidence>
<sequence length="258" mass="28497">MVAAALLASCKSSFTSPYGIRALRVDEPIFPIKAVRLKDSTLRLSFITSPRLRTTDPGIRWVEAAIGPDERSLNDTITFALSYTNTPGSETTVTLVGDAPWDTPSARRSASAVADISVVTSTDHLIFRLPLSYQEAQPMDLTPFVVSRGDSALEIGVQAKRIFLLSDEYLPTSENFRVIISDEKGTVVWRSDAGMNFMQAITSVEPQTPNHIQRYAIVWNGHHTMGETVPPGTYKAELIIPARPRAYMNTVEFAWPPK</sequence>
<protein>
    <recommendedName>
        <fullName evidence="1">Intracellular proteinase inhibitor BsuPI domain-containing protein</fullName>
    </recommendedName>
</protein>
<evidence type="ECO:0000313" key="2">
    <source>
        <dbReference type="EMBL" id="OJX57291.1"/>
    </source>
</evidence>